<feature type="transmembrane region" description="Helical" evidence="1">
    <location>
        <begin position="100"/>
        <end position="120"/>
    </location>
</feature>
<dbReference type="InterPro" id="IPR016566">
    <property type="entry name" value="UCP010219"/>
</dbReference>
<accession>A0ABY9TC64</accession>
<evidence type="ECO:0000313" key="2">
    <source>
        <dbReference type="EMBL" id="WNC17039.1"/>
    </source>
</evidence>
<feature type="transmembrane region" description="Helical" evidence="1">
    <location>
        <begin position="177"/>
        <end position="198"/>
    </location>
</feature>
<name>A0ABY9TC64_BREBE</name>
<keyword evidence="1" id="KW-1133">Transmembrane helix</keyword>
<dbReference type="RefSeq" id="WP_310772353.1">
    <property type="nucleotide sequence ID" value="NZ_CP134050.1"/>
</dbReference>
<dbReference type="EMBL" id="CP134050">
    <property type="protein sequence ID" value="WNC17039.1"/>
    <property type="molecule type" value="Genomic_DNA"/>
</dbReference>
<dbReference type="NCBIfam" id="NF041646">
    <property type="entry name" value="VC0807_fam"/>
    <property type="match status" value="1"/>
</dbReference>
<feature type="transmembrane region" description="Helical" evidence="1">
    <location>
        <begin position="69"/>
        <end position="88"/>
    </location>
</feature>
<feature type="transmembrane region" description="Helical" evidence="1">
    <location>
        <begin position="150"/>
        <end position="171"/>
    </location>
</feature>
<evidence type="ECO:0000256" key="1">
    <source>
        <dbReference type="SAM" id="Phobius"/>
    </source>
</evidence>
<organism evidence="2 3">
    <name type="scientific">Brevibacillus brevis</name>
    <name type="common">Bacillus brevis</name>
    <dbReference type="NCBI Taxonomy" id="1393"/>
    <lineage>
        <taxon>Bacteria</taxon>
        <taxon>Bacillati</taxon>
        <taxon>Bacillota</taxon>
        <taxon>Bacilli</taxon>
        <taxon>Bacillales</taxon>
        <taxon>Paenibacillaceae</taxon>
        <taxon>Brevibacillus</taxon>
    </lineage>
</organism>
<keyword evidence="3" id="KW-1185">Reference proteome</keyword>
<reference evidence="2 3" key="1">
    <citation type="submission" date="2023-09" db="EMBL/GenBank/DDBJ databases">
        <title>Complete Genome and Methylome dissection of Bacillus brevis NEB573 original source of BbsI restriction endonuclease.</title>
        <authorList>
            <person name="Fomenkov A."/>
            <person name="Roberts R.D."/>
        </authorList>
    </citation>
    <scope>NUCLEOTIDE SEQUENCE [LARGE SCALE GENOMIC DNA]</scope>
    <source>
        <strain evidence="2 3">NEB573</strain>
    </source>
</reference>
<keyword evidence="1" id="KW-0812">Transmembrane</keyword>
<feature type="transmembrane region" description="Helical" evidence="1">
    <location>
        <begin position="18"/>
        <end position="37"/>
    </location>
</feature>
<dbReference type="Pfam" id="PF11361">
    <property type="entry name" value="DUF3159"/>
    <property type="match status" value="1"/>
</dbReference>
<sequence length="223" mass="25148">MKRKEGTMCHMKKTRNEIVITLVLNILLPYLIYSLLITRTSSIAALSAAALVPLCDSLYSLIRTRKPDMFSGFIFLGLILSVIAVLLGGDERFILLRESYVTGIMGLVFLVSLAFARPLIYHFAERFTGRDPHMNEKWESNPRYRRTFRLLTAVWGVALLLEALVKVVLVYTLSIPTFLLVSPFFAYGIIGLTIWWNISFVKRAKRQGAAEASADLQTGGKKQ</sequence>
<keyword evidence="1" id="KW-0472">Membrane</keyword>
<evidence type="ECO:0000313" key="3">
    <source>
        <dbReference type="Proteomes" id="UP001256827"/>
    </source>
</evidence>
<protein>
    <submittedName>
        <fullName evidence="2">VC0807 family protein</fullName>
    </submittedName>
</protein>
<feature type="transmembrane region" description="Helical" evidence="1">
    <location>
        <begin position="43"/>
        <end position="62"/>
    </location>
</feature>
<gene>
    <name evidence="2" type="ORF">RGB73_12245</name>
</gene>
<proteinExistence type="predicted"/>
<dbReference type="Proteomes" id="UP001256827">
    <property type="component" value="Chromosome"/>
</dbReference>